<keyword evidence="2" id="KW-0472">Membrane</keyword>
<proteinExistence type="predicted"/>
<organism evidence="3 4">
    <name type="scientific">Undibacterium amnicola</name>
    <dbReference type="NCBI Taxonomy" id="1834038"/>
    <lineage>
        <taxon>Bacteria</taxon>
        <taxon>Pseudomonadati</taxon>
        <taxon>Pseudomonadota</taxon>
        <taxon>Betaproteobacteria</taxon>
        <taxon>Burkholderiales</taxon>
        <taxon>Oxalobacteraceae</taxon>
        <taxon>Undibacterium</taxon>
    </lineage>
</organism>
<keyword evidence="2" id="KW-1133">Transmembrane helix</keyword>
<keyword evidence="2" id="KW-0812">Transmembrane</keyword>
<sequence>MNHEVNSNRDANDESDFDPNFDSTSDQNFVPNLDTLLRDYYEAPVADDGFSGRLMQTIPSKRPRYSPHFLIALLLGLAALLWQTSSSQLFHHAWQDLAQGHLSASVWLLCGVFTSVSLFISCWLMTERE</sequence>
<evidence type="ECO:0000256" key="2">
    <source>
        <dbReference type="SAM" id="Phobius"/>
    </source>
</evidence>
<dbReference type="Proteomes" id="UP000643610">
    <property type="component" value="Unassembled WGS sequence"/>
</dbReference>
<dbReference type="RefSeq" id="WP_186892271.1">
    <property type="nucleotide sequence ID" value="NZ_JACOFU010000008.1"/>
</dbReference>
<gene>
    <name evidence="3" type="ORF">H8K33_17065</name>
</gene>
<accession>A0ABR6XV34</accession>
<name>A0ABR6XV34_9BURK</name>
<comment type="caution">
    <text evidence="3">The sequence shown here is derived from an EMBL/GenBank/DDBJ whole genome shotgun (WGS) entry which is preliminary data.</text>
</comment>
<reference evidence="3 4" key="1">
    <citation type="submission" date="2020-08" db="EMBL/GenBank/DDBJ databases">
        <title>Novel species isolated from subtropical streams in China.</title>
        <authorList>
            <person name="Lu H."/>
        </authorList>
    </citation>
    <scope>NUCLEOTIDE SEQUENCE [LARGE SCALE GENOMIC DNA]</scope>
    <source>
        <strain evidence="3 4">KCTC 52442</strain>
    </source>
</reference>
<dbReference type="EMBL" id="JACOFU010000008">
    <property type="protein sequence ID" value="MBC3833223.1"/>
    <property type="molecule type" value="Genomic_DNA"/>
</dbReference>
<feature type="transmembrane region" description="Helical" evidence="2">
    <location>
        <begin position="104"/>
        <end position="126"/>
    </location>
</feature>
<evidence type="ECO:0000256" key="1">
    <source>
        <dbReference type="SAM" id="MobiDB-lite"/>
    </source>
</evidence>
<keyword evidence="4" id="KW-1185">Reference proteome</keyword>
<feature type="transmembrane region" description="Helical" evidence="2">
    <location>
        <begin position="65"/>
        <end position="84"/>
    </location>
</feature>
<feature type="compositionally biased region" description="Basic and acidic residues" evidence="1">
    <location>
        <begin position="1"/>
        <end position="12"/>
    </location>
</feature>
<feature type="region of interest" description="Disordered" evidence="1">
    <location>
        <begin position="1"/>
        <end position="28"/>
    </location>
</feature>
<evidence type="ECO:0000313" key="3">
    <source>
        <dbReference type="EMBL" id="MBC3833223.1"/>
    </source>
</evidence>
<protein>
    <submittedName>
        <fullName evidence="3">Uncharacterized protein</fullName>
    </submittedName>
</protein>
<evidence type="ECO:0000313" key="4">
    <source>
        <dbReference type="Proteomes" id="UP000643610"/>
    </source>
</evidence>